<comment type="subcellular location">
    <subcellularLocation>
        <location evidence="1">Membrane</location>
        <topology evidence="1">Multi-pass membrane protein</topology>
    </subcellularLocation>
</comment>
<dbReference type="PANTHER" id="PTHR42751">
    <property type="entry name" value="SODIUM/HYDROGEN EXCHANGER FAMILY/TRKA DOMAIN PROTEIN"/>
    <property type="match status" value="1"/>
</dbReference>
<evidence type="ECO:0000259" key="10">
    <source>
        <dbReference type="Pfam" id="PF00999"/>
    </source>
</evidence>
<keyword evidence="4" id="KW-0050">Antiport</keyword>
<evidence type="ECO:0000256" key="8">
    <source>
        <dbReference type="ARBA" id="ARBA00023136"/>
    </source>
</evidence>
<keyword evidence="7" id="KW-0406">Ion transport</keyword>
<feature type="domain" description="Cation/H+ exchanger transmembrane" evidence="10">
    <location>
        <begin position="3"/>
        <end position="224"/>
    </location>
</feature>
<dbReference type="PANTHER" id="PTHR42751:SF1">
    <property type="entry name" value="CATION_PROTON ANTIPORTER YBAL-RELATED"/>
    <property type="match status" value="1"/>
</dbReference>
<feature type="transmembrane region" description="Helical" evidence="9">
    <location>
        <begin position="179"/>
        <end position="202"/>
    </location>
</feature>
<proteinExistence type="inferred from homology"/>
<accession>A0ABU3SYM3</accession>
<gene>
    <name evidence="11" type="ORF">RS130_15400</name>
</gene>
<feature type="transmembrane region" description="Helical" evidence="9">
    <location>
        <begin position="146"/>
        <end position="167"/>
    </location>
</feature>
<dbReference type="EMBL" id="JAWDIO010000002">
    <property type="protein sequence ID" value="MDU0355100.1"/>
    <property type="molecule type" value="Genomic_DNA"/>
</dbReference>
<dbReference type="Gene3D" id="1.20.1530.20">
    <property type="match status" value="1"/>
</dbReference>
<feature type="transmembrane region" description="Helical" evidence="9">
    <location>
        <begin position="208"/>
        <end position="227"/>
    </location>
</feature>
<evidence type="ECO:0000256" key="2">
    <source>
        <dbReference type="ARBA" id="ARBA00005551"/>
    </source>
</evidence>
<keyword evidence="3" id="KW-0813">Transport</keyword>
<evidence type="ECO:0000256" key="7">
    <source>
        <dbReference type="ARBA" id="ARBA00023065"/>
    </source>
</evidence>
<keyword evidence="12" id="KW-1185">Reference proteome</keyword>
<evidence type="ECO:0000313" key="11">
    <source>
        <dbReference type="EMBL" id="MDU0355100.1"/>
    </source>
</evidence>
<evidence type="ECO:0000256" key="5">
    <source>
        <dbReference type="ARBA" id="ARBA00022692"/>
    </source>
</evidence>
<evidence type="ECO:0000256" key="6">
    <source>
        <dbReference type="ARBA" id="ARBA00022989"/>
    </source>
</evidence>
<dbReference type="Proteomes" id="UP001247805">
    <property type="component" value="Unassembled WGS sequence"/>
</dbReference>
<dbReference type="RefSeq" id="WP_316026655.1">
    <property type="nucleotide sequence ID" value="NZ_JAWDIO010000002.1"/>
</dbReference>
<keyword evidence="6 9" id="KW-1133">Transmembrane helix</keyword>
<comment type="similarity">
    <text evidence="2">Belongs to the monovalent cation:proton antiporter 2 (CPA2) transporter (TC 2.A.37) family.</text>
</comment>
<sequence length="292" mass="32454">MCIVKILEESGEIKTRHGKLAIGILVMQDIFAVSIFSHCHWKNTFDLGASTNFVVFIKPLWAKVLDTVGHGELLILSGFILAFGGYELFELVGIKGDLGALVIGMFVASHHKSAELSKSLMTFKDLFLIGFFLTIGLSQLPTIELTVMALLLCLLIPLKFVLFFRLFTLLKLRARTSYLASLVLSNYSEFGLIVIALLVSLGWLTADWLVIMAMALSFSFVITSFAYKTSHNQYHSLKQRLKYYEHPDVLAEDTYRQPTQAEIIVIGLGRVGKGAYASTALNGRQQSLGHGR</sequence>
<name>A0ABU3SYM3_9ALTE</name>
<evidence type="ECO:0000256" key="4">
    <source>
        <dbReference type="ARBA" id="ARBA00022449"/>
    </source>
</evidence>
<comment type="caution">
    <text evidence="11">The sequence shown here is derived from an EMBL/GenBank/DDBJ whole genome shotgun (WGS) entry which is preliminary data.</text>
</comment>
<evidence type="ECO:0000313" key="12">
    <source>
        <dbReference type="Proteomes" id="UP001247805"/>
    </source>
</evidence>
<dbReference type="Pfam" id="PF00999">
    <property type="entry name" value="Na_H_Exchanger"/>
    <property type="match status" value="1"/>
</dbReference>
<dbReference type="InterPro" id="IPR006153">
    <property type="entry name" value="Cation/H_exchanger_TM"/>
</dbReference>
<evidence type="ECO:0000256" key="9">
    <source>
        <dbReference type="SAM" id="Phobius"/>
    </source>
</evidence>
<keyword evidence="5 9" id="KW-0812">Transmembrane</keyword>
<reference evidence="11 12" key="1">
    <citation type="submission" date="2023-10" db="EMBL/GenBank/DDBJ databases">
        <title>Glaciecola aquimarina strain GGW-M5 nov., isolated from a coastal seawater.</title>
        <authorList>
            <person name="Bayburt H."/>
            <person name="Kim J.M."/>
            <person name="Choi B.J."/>
            <person name="Jeon C.O."/>
        </authorList>
    </citation>
    <scope>NUCLEOTIDE SEQUENCE [LARGE SCALE GENOMIC DNA]</scope>
    <source>
        <strain evidence="11 12">KCTC 32108</strain>
    </source>
</reference>
<dbReference type="InterPro" id="IPR038770">
    <property type="entry name" value="Na+/solute_symporter_sf"/>
</dbReference>
<organism evidence="11 12">
    <name type="scientific">Paraglaciecola aquimarina</name>
    <dbReference type="NCBI Taxonomy" id="1235557"/>
    <lineage>
        <taxon>Bacteria</taxon>
        <taxon>Pseudomonadati</taxon>
        <taxon>Pseudomonadota</taxon>
        <taxon>Gammaproteobacteria</taxon>
        <taxon>Alteromonadales</taxon>
        <taxon>Alteromonadaceae</taxon>
        <taxon>Paraglaciecola</taxon>
    </lineage>
</organism>
<feature type="transmembrane region" description="Helical" evidence="9">
    <location>
        <begin position="120"/>
        <end position="140"/>
    </location>
</feature>
<evidence type="ECO:0000256" key="3">
    <source>
        <dbReference type="ARBA" id="ARBA00022448"/>
    </source>
</evidence>
<keyword evidence="8 9" id="KW-0472">Membrane</keyword>
<evidence type="ECO:0000256" key="1">
    <source>
        <dbReference type="ARBA" id="ARBA00004141"/>
    </source>
</evidence>
<protein>
    <submittedName>
        <fullName evidence="11">Cation:proton antiporter</fullName>
    </submittedName>
</protein>